<dbReference type="AlphaFoldDB" id="A0A6V7WUL2"/>
<gene>
    <name evidence="1" type="ORF">MENT_LOCUS43538</name>
</gene>
<organism evidence="1 2">
    <name type="scientific">Meloidogyne enterolobii</name>
    <name type="common">Root-knot nematode worm</name>
    <name type="synonym">Meloidogyne mayaguensis</name>
    <dbReference type="NCBI Taxonomy" id="390850"/>
    <lineage>
        <taxon>Eukaryota</taxon>
        <taxon>Metazoa</taxon>
        <taxon>Ecdysozoa</taxon>
        <taxon>Nematoda</taxon>
        <taxon>Chromadorea</taxon>
        <taxon>Rhabditida</taxon>
        <taxon>Tylenchina</taxon>
        <taxon>Tylenchomorpha</taxon>
        <taxon>Tylenchoidea</taxon>
        <taxon>Meloidogynidae</taxon>
        <taxon>Meloidogyninae</taxon>
        <taxon>Meloidogyne</taxon>
    </lineage>
</organism>
<proteinExistence type="predicted"/>
<reference evidence="1 2" key="1">
    <citation type="submission" date="2020-08" db="EMBL/GenBank/DDBJ databases">
        <authorList>
            <person name="Koutsovoulos G."/>
            <person name="Danchin GJ E."/>
        </authorList>
    </citation>
    <scope>NUCLEOTIDE SEQUENCE [LARGE SCALE GENOMIC DNA]</scope>
</reference>
<dbReference type="Proteomes" id="UP000580250">
    <property type="component" value="Unassembled WGS sequence"/>
</dbReference>
<evidence type="ECO:0000313" key="1">
    <source>
        <dbReference type="EMBL" id="CAD2190728.1"/>
    </source>
</evidence>
<name>A0A6V7WUL2_MELEN</name>
<evidence type="ECO:0000313" key="2">
    <source>
        <dbReference type="Proteomes" id="UP000580250"/>
    </source>
</evidence>
<comment type="caution">
    <text evidence="1">The sequence shown here is derived from an EMBL/GenBank/DDBJ whole genome shotgun (WGS) entry which is preliminary data.</text>
</comment>
<sequence length="47" mass="5352">MKLTMVSLNLKRKSNVWTMIHAMKSYANVTGAARFITSVSRVVLRLQ</sequence>
<accession>A0A6V7WUL2</accession>
<dbReference type="EMBL" id="CAJEWN010000829">
    <property type="protein sequence ID" value="CAD2190728.1"/>
    <property type="molecule type" value="Genomic_DNA"/>
</dbReference>
<protein>
    <submittedName>
        <fullName evidence="1">Uncharacterized protein</fullName>
    </submittedName>
</protein>